<dbReference type="Pfam" id="PF04391">
    <property type="entry name" value="DUF533"/>
    <property type="match status" value="1"/>
</dbReference>
<evidence type="ECO:0000313" key="2">
    <source>
        <dbReference type="EMBL" id="OKL43904.1"/>
    </source>
</evidence>
<keyword evidence="3" id="KW-1185">Reference proteome</keyword>
<proteinExistence type="predicted"/>
<dbReference type="Gene3D" id="1.10.3680.10">
    <property type="entry name" value="TerB-like"/>
    <property type="match status" value="1"/>
</dbReference>
<dbReference type="Proteomes" id="UP000185783">
    <property type="component" value="Unassembled WGS sequence"/>
</dbReference>
<protein>
    <recommendedName>
        <fullName evidence="4">Inner membrane protein YebE</fullName>
    </recommendedName>
</protein>
<sequence>MFDPKQLVDQFLGSGAQQGGASQRAGDALQQGKGYLQNNAGGLAGGALAGGLAGLLLGSKKGRKLGKKAVTYGGLALVGGLAYKAYSNWQQNQQNPQAGGSGTAPTAGGAGGGAAAPEQVALPDPSGTAFEPAAAPGGESQMALNVLIAMIQAAKADGHIDAQEQAHIFEQIDKLGLGVEEKAFIMDELRTPLDIDKVVAAATTQELALELYTASRLTIEPDHPAEQAYLQMLAARLGLEPALVNELEQAVAEAQT</sequence>
<name>A0A1U7JGT8_9HYPH</name>
<dbReference type="InterPro" id="IPR029024">
    <property type="entry name" value="TerB-like"/>
</dbReference>
<reference evidence="2 3" key="1">
    <citation type="submission" date="2016-03" db="EMBL/GenBank/DDBJ databases">
        <title>Genome sequence of Nesiotobacter sp. nov., a moderately halophilic alphaproteobacterium isolated from the Yellow Sea, China.</title>
        <authorList>
            <person name="Zhang G."/>
            <person name="Zhang R."/>
        </authorList>
    </citation>
    <scope>NUCLEOTIDE SEQUENCE [LARGE SCALE GENOMIC DNA]</scope>
    <source>
        <strain evidence="2 3">WB1-6</strain>
    </source>
</reference>
<dbReference type="EMBL" id="LVVZ01000015">
    <property type="protein sequence ID" value="OKL43904.1"/>
    <property type="molecule type" value="Genomic_DNA"/>
</dbReference>
<organism evidence="2 3">
    <name type="scientific">Pseudovibrio exalbescens</name>
    <dbReference type="NCBI Taxonomy" id="197461"/>
    <lineage>
        <taxon>Bacteria</taxon>
        <taxon>Pseudomonadati</taxon>
        <taxon>Pseudomonadota</taxon>
        <taxon>Alphaproteobacteria</taxon>
        <taxon>Hyphomicrobiales</taxon>
        <taxon>Stappiaceae</taxon>
        <taxon>Pseudovibrio</taxon>
    </lineage>
</organism>
<evidence type="ECO:0008006" key="4">
    <source>
        <dbReference type="Google" id="ProtNLM"/>
    </source>
</evidence>
<dbReference type="RefSeq" id="WP_028481297.1">
    <property type="nucleotide sequence ID" value="NZ_LVVZ01000015.1"/>
</dbReference>
<dbReference type="STRING" id="197461.A3843_09890"/>
<accession>A0A1U7JGT8</accession>
<comment type="caution">
    <text evidence="2">The sequence shown here is derived from an EMBL/GenBank/DDBJ whole genome shotgun (WGS) entry which is preliminary data.</text>
</comment>
<dbReference type="SUPFAM" id="SSF158682">
    <property type="entry name" value="TerB-like"/>
    <property type="match status" value="1"/>
</dbReference>
<dbReference type="InterPro" id="IPR007486">
    <property type="entry name" value="YebE"/>
</dbReference>
<dbReference type="CDD" id="cd07178">
    <property type="entry name" value="terB_like_YebE"/>
    <property type="match status" value="1"/>
</dbReference>
<evidence type="ECO:0000313" key="3">
    <source>
        <dbReference type="Proteomes" id="UP000185783"/>
    </source>
</evidence>
<feature type="region of interest" description="Disordered" evidence="1">
    <location>
        <begin position="92"/>
        <end position="135"/>
    </location>
</feature>
<dbReference type="AlphaFoldDB" id="A0A1U7JGT8"/>
<gene>
    <name evidence="2" type="ORF">A3843_09890</name>
</gene>
<evidence type="ECO:0000256" key="1">
    <source>
        <dbReference type="SAM" id="MobiDB-lite"/>
    </source>
</evidence>